<dbReference type="InterPro" id="IPR005467">
    <property type="entry name" value="His_kinase_dom"/>
</dbReference>
<dbReference type="GeneID" id="14207724"/>
<feature type="coiled-coil region" evidence="6">
    <location>
        <begin position="733"/>
        <end position="765"/>
    </location>
</feature>
<dbReference type="CDD" id="cd00082">
    <property type="entry name" value="HisKA"/>
    <property type="match status" value="1"/>
</dbReference>
<dbReference type="GO" id="GO:0000155">
    <property type="term" value="F:phosphorelay sensor kinase activity"/>
    <property type="evidence" value="ECO:0007669"/>
    <property type="project" value="InterPro"/>
</dbReference>
<dbReference type="InterPro" id="IPR000014">
    <property type="entry name" value="PAS"/>
</dbReference>
<keyword evidence="3" id="KW-0597">Phosphoprotein</keyword>
<dbReference type="NCBIfam" id="TIGR00229">
    <property type="entry name" value="sensory_box"/>
    <property type="match status" value="6"/>
</dbReference>
<dbReference type="PROSITE" id="PS50112">
    <property type="entry name" value="PAS"/>
    <property type="match status" value="3"/>
</dbReference>
<feature type="domain" description="PAS" evidence="8">
    <location>
        <begin position="315"/>
        <end position="360"/>
    </location>
</feature>
<dbReference type="InterPro" id="IPR036097">
    <property type="entry name" value="HisK_dim/P_sf"/>
</dbReference>
<dbReference type="InterPro" id="IPR003018">
    <property type="entry name" value="GAF"/>
</dbReference>
<evidence type="ECO:0000259" key="8">
    <source>
        <dbReference type="PROSITE" id="PS50112"/>
    </source>
</evidence>
<feature type="domain" description="Histidine kinase" evidence="7">
    <location>
        <begin position="957"/>
        <end position="1169"/>
    </location>
</feature>
<evidence type="ECO:0000259" key="9">
    <source>
        <dbReference type="PROSITE" id="PS50113"/>
    </source>
</evidence>
<dbReference type="FunFam" id="3.30.565.10:FF:000006">
    <property type="entry name" value="Sensor histidine kinase WalK"/>
    <property type="match status" value="1"/>
</dbReference>
<comment type="catalytic activity">
    <reaction evidence="1">
        <text>ATP + protein L-histidine = ADP + protein N-phospho-L-histidine.</text>
        <dbReference type="EC" id="2.7.13.3"/>
    </reaction>
</comment>
<dbReference type="SUPFAM" id="SSF47384">
    <property type="entry name" value="Homodimeric domain of signal transducing histidine kinase"/>
    <property type="match status" value="1"/>
</dbReference>
<evidence type="ECO:0000256" key="5">
    <source>
        <dbReference type="ARBA" id="ARBA00022777"/>
    </source>
</evidence>
<keyword evidence="5" id="KW-0418">Kinase</keyword>
<reference evidence="10 11" key="1">
    <citation type="submission" date="2016-10" db="EMBL/GenBank/DDBJ databases">
        <authorList>
            <person name="de Groot N.N."/>
        </authorList>
    </citation>
    <scope>NUCLEOTIDE SEQUENCE [LARGE SCALE GENOMIC DNA]</scope>
    <source>
        <strain evidence="10 11">SP2</strain>
    </source>
</reference>
<proteinExistence type="predicted"/>
<evidence type="ECO:0000256" key="3">
    <source>
        <dbReference type="ARBA" id="ARBA00022553"/>
    </source>
</evidence>
<dbReference type="InterPro" id="IPR036890">
    <property type="entry name" value="HATPase_C_sf"/>
</dbReference>
<dbReference type="InterPro" id="IPR029016">
    <property type="entry name" value="GAF-like_dom_sf"/>
</dbReference>
<feature type="domain" description="PAC" evidence="9">
    <location>
        <begin position="760"/>
        <end position="813"/>
    </location>
</feature>
<feature type="domain" description="PAS" evidence="8">
    <location>
        <begin position="442"/>
        <end position="484"/>
    </location>
</feature>
<accession>A0A1I3LRJ8</accession>
<dbReference type="Pfam" id="PF13185">
    <property type="entry name" value="GAF_2"/>
    <property type="match status" value="1"/>
</dbReference>
<name>A0A1I3LRJ8_9EURY</name>
<dbReference type="Proteomes" id="UP000182829">
    <property type="component" value="Unassembled WGS sequence"/>
</dbReference>
<gene>
    <name evidence="10" type="ORF">SAMN05443661_10811</name>
</gene>
<dbReference type="EC" id="2.7.13.3" evidence="2"/>
<evidence type="ECO:0000256" key="2">
    <source>
        <dbReference type="ARBA" id="ARBA00012438"/>
    </source>
</evidence>
<dbReference type="InterPro" id="IPR001610">
    <property type="entry name" value="PAC"/>
</dbReference>
<dbReference type="SMART" id="SM00388">
    <property type="entry name" value="HisKA"/>
    <property type="match status" value="1"/>
</dbReference>
<dbReference type="RefSeq" id="WP_005576223.1">
    <property type="nucleotide sequence ID" value="NZ_FORO01000008.1"/>
</dbReference>
<dbReference type="PROSITE" id="PS50109">
    <property type="entry name" value="HIS_KIN"/>
    <property type="match status" value="1"/>
</dbReference>
<dbReference type="OrthoDB" id="106630at2157"/>
<dbReference type="Pfam" id="PF08447">
    <property type="entry name" value="PAS_3"/>
    <property type="match status" value="1"/>
</dbReference>
<dbReference type="Pfam" id="PF02518">
    <property type="entry name" value="HATPase_c"/>
    <property type="match status" value="1"/>
</dbReference>
<evidence type="ECO:0000256" key="4">
    <source>
        <dbReference type="ARBA" id="ARBA00022679"/>
    </source>
</evidence>
<keyword evidence="6" id="KW-0175">Coiled coil</keyword>
<dbReference type="SMART" id="SM00086">
    <property type="entry name" value="PAC"/>
    <property type="match status" value="4"/>
</dbReference>
<dbReference type="InterPro" id="IPR052162">
    <property type="entry name" value="Sensor_kinase/Photoreceptor"/>
</dbReference>
<dbReference type="Gene3D" id="1.10.287.130">
    <property type="match status" value="1"/>
</dbReference>
<dbReference type="AlphaFoldDB" id="A0A1I3LRJ8"/>
<dbReference type="OMA" id="HITDFAG"/>
<dbReference type="SMART" id="SM00091">
    <property type="entry name" value="PAS"/>
    <property type="match status" value="6"/>
</dbReference>
<dbReference type="SUPFAM" id="SSF55874">
    <property type="entry name" value="ATPase domain of HSP90 chaperone/DNA topoisomerase II/histidine kinase"/>
    <property type="match status" value="1"/>
</dbReference>
<evidence type="ECO:0000313" key="11">
    <source>
        <dbReference type="Proteomes" id="UP000182829"/>
    </source>
</evidence>
<dbReference type="InterPro" id="IPR000700">
    <property type="entry name" value="PAS-assoc_C"/>
</dbReference>
<evidence type="ECO:0000256" key="1">
    <source>
        <dbReference type="ARBA" id="ARBA00000085"/>
    </source>
</evidence>
<dbReference type="InterPro" id="IPR013655">
    <property type="entry name" value="PAS_fold_3"/>
</dbReference>
<dbReference type="Gene3D" id="3.30.450.20">
    <property type="entry name" value="PAS domain"/>
    <property type="match status" value="6"/>
</dbReference>
<sequence length="1170" mass="130652">MDPSPSGTESAPDDRVYRQRAVADFGDRALEDRGFDDVCRDATRTVAETLGVESCSCTVLERSSDGSRLHLRAGIGRETDEVEAATVSAGRDSQAGYTVAENEPVLVDDFQAEDRFERQGVGYEHAPESGISVPIGPPSEPWGVLSASATVVGAFTEADLAFLRNVAVVLASAIERDRAERRRDVEQTLKEGIVEASPIGITIVGVDGEMRFANERAEEIFGRSKERVDELRFDDPEWDEIGVDGEPLEREELPFPRIVDAEEPLYGQVSGVLRPSGERVWVSVNGAPVYDANDELDGVVFAIENVTDRFRRERKLERYETAVETAHDGMYVLDEDRRFELVNDSFAALTAFSREELRGRDATSVFGENVDAVDTIDAEWRTAVDDSRSPTFEETITVGASKTCTVENRFTLLVGEDGSEKRVGVVRDVTERNRLEEQLRAERDLKDEILQTSPVGITLLDADGRNVFANDRAEELFDRPLEELRSYVHDDERWNLVDEDGDPLSGDELPFSTVRGTGAPVYDEVLGIDQPDGTRVWLSAHCAPLFDVDGEFDGAVYALRDVTERKRLESELERTLERVSDAFHAIDTDWRYTYVNERAKELLGAVDRELVGKNVWEVFPTAVGSRFEREYREAMESQETVRFVAYSEVADAWLEVNAYPSETGLSVYFRDVTERREREQLLRETKTRLEAATEAGAVGTWEWDVPADEFVTGSAFAKAFGVDPAAARDGVSIERLLASVHEADRERVRAEIEDALDCCSEYEAEYRIRDDDEIRWVIARGHVECDEGGNPQTFSGALTDITERKQAELEAEQQRTQLETLFDVLPVGVVVADGDGSLLRANDTAREIWGRDVFDAETVVEYENADAVWADSGAPVEPEAWTMVQVLEGEAVVDPNVYEIETADGSQRIITEHGTPIRDECGNVTRAVVVLTDITERREYQRRLEESNERLEQFAYAASHDLQEPLRMVSSYLQLLETRYADQLDDDAMEFIEYAVDGADRMREMIDGLLAYSRVDTAGEPLEPVGLDDVLADVRRDLEVPIEEHDAEILAESLPRVEGDGNQLRQLFQNLLSNAIEYSGDEPPRVEISAVRDDGEWVISVEDDGIGIEPDDADRIFELFERLHAVGQSGSGIGLALCERIVERHGGEIWLESEPGGGSTFFVTLPAATE</sequence>
<feature type="domain" description="PAS" evidence="8">
    <location>
        <begin position="568"/>
        <end position="638"/>
    </location>
</feature>
<dbReference type="PRINTS" id="PR00344">
    <property type="entry name" value="BCTRLSENSOR"/>
</dbReference>
<dbReference type="Gene3D" id="3.30.450.40">
    <property type="match status" value="1"/>
</dbReference>
<dbReference type="SMART" id="SM00065">
    <property type="entry name" value="GAF"/>
    <property type="match status" value="1"/>
</dbReference>
<evidence type="ECO:0000313" key="10">
    <source>
        <dbReference type="EMBL" id="SFI87303.1"/>
    </source>
</evidence>
<dbReference type="Gene3D" id="3.30.565.10">
    <property type="entry name" value="Histidine kinase-like ATPase, C-terminal domain"/>
    <property type="match status" value="1"/>
</dbReference>
<dbReference type="EMBL" id="FORO01000008">
    <property type="protein sequence ID" value="SFI87303.1"/>
    <property type="molecule type" value="Genomic_DNA"/>
</dbReference>
<feature type="domain" description="PAC" evidence="9">
    <location>
        <begin position="266"/>
        <end position="318"/>
    </location>
</feature>
<feature type="domain" description="PAC" evidence="9">
    <location>
        <begin position="891"/>
        <end position="946"/>
    </location>
</feature>
<protein>
    <recommendedName>
        <fullName evidence="2">histidine kinase</fullName>
        <ecNumber evidence="2">2.7.13.3</ecNumber>
    </recommendedName>
</protein>
<dbReference type="SMART" id="SM00387">
    <property type="entry name" value="HATPase_c"/>
    <property type="match status" value="1"/>
</dbReference>
<dbReference type="InterPro" id="IPR004358">
    <property type="entry name" value="Sig_transdc_His_kin-like_C"/>
</dbReference>
<dbReference type="Gene3D" id="2.10.70.100">
    <property type="match status" value="1"/>
</dbReference>
<dbReference type="Pfam" id="PF00512">
    <property type="entry name" value="HisKA"/>
    <property type="match status" value="1"/>
</dbReference>
<feature type="domain" description="PAC" evidence="9">
    <location>
        <begin position="522"/>
        <end position="574"/>
    </location>
</feature>
<dbReference type="InterPro" id="IPR013656">
    <property type="entry name" value="PAS_4"/>
</dbReference>
<evidence type="ECO:0000256" key="6">
    <source>
        <dbReference type="SAM" id="Coils"/>
    </source>
</evidence>
<dbReference type="InterPro" id="IPR003594">
    <property type="entry name" value="HATPase_dom"/>
</dbReference>
<dbReference type="PANTHER" id="PTHR43304">
    <property type="entry name" value="PHYTOCHROME-LIKE PROTEIN CPH1"/>
    <property type="match status" value="1"/>
</dbReference>
<keyword evidence="4" id="KW-0808">Transferase</keyword>
<organism evidence="10 11">
    <name type="scientific">Natronobacterium gregoryi</name>
    <dbReference type="NCBI Taxonomy" id="44930"/>
    <lineage>
        <taxon>Archaea</taxon>
        <taxon>Methanobacteriati</taxon>
        <taxon>Methanobacteriota</taxon>
        <taxon>Stenosarchaea group</taxon>
        <taxon>Halobacteria</taxon>
        <taxon>Halobacteriales</taxon>
        <taxon>Natrialbaceae</taxon>
        <taxon>Natronobacterium</taxon>
    </lineage>
</organism>
<dbReference type="PANTHER" id="PTHR43304:SF1">
    <property type="entry name" value="PAC DOMAIN-CONTAINING PROTEIN"/>
    <property type="match status" value="1"/>
</dbReference>
<dbReference type="InterPro" id="IPR003661">
    <property type="entry name" value="HisK_dim/P_dom"/>
</dbReference>
<dbReference type="PROSITE" id="PS50113">
    <property type="entry name" value="PAC"/>
    <property type="match status" value="4"/>
</dbReference>
<dbReference type="InterPro" id="IPR035965">
    <property type="entry name" value="PAS-like_dom_sf"/>
</dbReference>
<dbReference type="SUPFAM" id="SSF55781">
    <property type="entry name" value="GAF domain-like"/>
    <property type="match status" value="1"/>
</dbReference>
<evidence type="ECO:0000259" key="7">
    <source>
        <dbReference type="PROSITE" id="PS50109"/>
    </source>
</evidence>
<dbReference type="CDD" id="cd00130">
    <property type="entry name" value="PAS"/>
    <property type="match status" value="6"/>
</dbReference>
<dbReference type="Pfam" id="PF08448">
    <property type="entry name" value="PAS_4"/>
    <property type="match status" value="5"/>
</dbReference>
<dbReference type="SUPFAM" id="SSF55785">
    <property type="entry name" value="PYP-like sensor domain (PAS domain)"/>
    <property type="match status" value="6"/>
</dbReference>